<dbReference type="RefSeq" id="WP_129060698.1">
    <property type="nucleotide sequence ID" value="NZ_NXIE01000001.1"/>
</dbReference>
<dbReference type="AlphaFoldDB" id="A0A4Q1AXQ1"/>
<proteinExistence type="predicted"/>
<name>A0A4Q1AXQ1_9BACT</name>
<dbReference type="EMBL" id="NXIE01000001">
    <property type="protein sequence ID" value="RXK14558.1"/>
    <property type="molecule type" value="Genomic_DNA"/>
</dbReference>
<evidence type="ECO:0000313" key="2">
    <source>
        <dbReference type="Proteomes" id="UP000289718"/>
    </source>
</evidence>
<dbReference type="Proteomes" id="UP000289718">
    <property type="component" value="Unassembled WGS sequence"/>
</dbReference>
<protein>
    <submittedName>
        <fullName evidence="1">Uncharacterized protein</fullName>
    </submittedName>
</protein>
<accession>A0A4Q1AXQ1</accession>
<sequence>MKYIFVLLLSFFFVGCGEYSDDYLEKESSLNNGGNGTKERPYVIGSGIFEINKDYDETYFTFDVKDGNDDCSMILYDVLSNEGRYYLKSNETTFNTTSNQDDDYYLVTTMGNGSYILSNDSEKNSKFGLYSPCIKPLDDYELNVFKDEESFTIKTKYELFTFTLDRKKSVKLEYSGDAESYDSYFIAFFNSNFQRIYASTDLEAGTYYLLLEGSDEYPPKVKFILE</sequence>
<reference evidence="1 2" key="1">
    <citation type="submission" date="2017-09" db="EMBL/GenBank/DDBJ databases">
        <title>Genomics of the genus Arcobacter.</title>
        <authorList>
            <person name="Perez-Cataluna A."/>
            <person name="Figueras M.J."/>
            <person name="Salas-Masso N."/>
        </authorList>
    </citation>
    <scope>NUCLEOTIDE SEQUENCE [LARGE SCALE GENOMIC DNA]</scope>
    <source>
        <strain evidence="1 2">F156-34</strain>
    </source>
</reference>
<dbReference type="PROSITE" id="PS51257">
    <property type="entry name" value="PROKAR_LIPOPROTEIN"/>
    <property type="match status" value="1"/>
</dbReference>
<keyword evidence="2" id="KW-1185">Reference proteome</keyword>
<evidence type="ECO:0000313" key="1">
    <source>
        <dbReference type="EMBL" id="RXK14558.1"/>
    </source>
</evidence>
<gene>
    <name evidence="1" type="ORF">CP965_03685</name>
</gene>
<organism evidence="1 2">
    <name type="scientific">Halarcobacter mediterraneus</name>
    <dbReference type="NCBI Taxonomy" id="2023153"/>
    <lineage>
        <taxon>Bacteria</taxon>
        <taxon>Pseudomonadati</taxon>
        <taxon>Campylobacterota</taxon>
        <taxon>Epsilonproteobacteria</taxon>
        <taxon>Campylobacterales</taxon>
        <taxon>Arcobacteraceae</taxon>
        <taxon>Halarcobacter</taxon>
    </lineage>
</organism>
<comment type="caution">
    <text evidence="1">The sequence shown here is derived from an EMBL/GenBank/DDBJ whole genome shotgun (WGS) entry which is preliminary data.</text>
</comment>